<evidence type="ECO:0000313" key="3">
    <source>
        <dbReference type="Proteomes" id="UP000186601"/>
    </source>
</evidence>
<evidence type="ECO:0000313" key="2">
    <source>
        <dbReference type="EMBL" id="PSS29548.1"/>
    </source>
</evidence>
<organism evidence="2 3">
    <name type="scientific">Hermanssonia centrifuga</name>
    <dbReference type="NCBI Taxonomy" id="98765"/>
    <lineage>
        <taxon>Eukaryota</taxon>
        <taxon>Fungi</taxon>
        <taxon>Dikarya</taxon>
        <taxon>Basidiomycota</taxon>
        <taxon>Agaricomycotina</taxon>
        <taxon>Agaricomycetes</taxon>
        <taxon>Polyporales</taxon>
        <taxon>Meruliaceae</taxon>
        <taxon>Hermanssonia</taxon>
    </lineage>
</organism>
<dbReference type="OrthoDB" id="1923667at2759"/>
<dbReference type="PANTHER" id="PTHR42899">
    <property type="entry name" value="SPERMATOGENESIS-ASSOCIATED PROTEIN 20"/>
    <property type="match status" value="1"/>
</dbReference>
<protein>
    <recommendedName>
        <fullName evidence="1">Spermatogenesis-associated protein 20-like TRX domain-containing protein</fullName>
    </recommendedName>
</protein>
<keyword evidence="3" id="KW-1185">Reference proteome</keyword>
<dbReference type="Pfam" id="PF03190">
    <property type="entry name" value="Thioredox_DsbH"/>
    <property type="match status" value="1"/>
</dbReference>
<dbReference type="InterPro" id="IPR024705">
    <property type="entry name" value="Ssp411"/>
</dbReference>
<dbReference type="SUPFAM" id="SSF52833">
    <property type="entry name" value="Thioredoxin-like"/>
    <property type="match status" value="1"/>
</dbReference>
<gene>
    <name evidence="2" type="ORF">PHLCEN_2v2960</name>
</gene>
<dbReference type="Gene3D" id="3.40.30.10">
    <property type="entry name" value="Glutaredoxin"/>
    <property type="match status" value="1"/>
</dbReference>
<accession>A0A2R6RHS2</accession>
<sequence length="186" mass="21260">MSASEGRHNLNRLAKAKSPYLLQHAENPVDWYEWGTEAFEKAKRENKPIFLSVGYSACHWCHVLAHESFEDEVTAVLMNNHYVNIKVDREERPDVDSLYMTYLQATAGGGGWPMSVWLTPDLHPFFAGTYFPKGKFRQILEKLADIWKSDSERCIMNGKQVIEHLRDASKVSKYCFTMAAVGLTQA</sequence>
<name>A0A2R6RHS2_9APHY</name>
<reference evidence="2 3" key="1">
    <citation type="submission" date="2018-02" db="EMBL/GenBank/DDBJ databases">
        <title>Genome sequence of the basidiomycete white-rot fungus Phlebia centrifuga.</title>
        <authorList>
            <person name="Granchi Z."/>
            <person name="Peng M."/>
            <person name="de Vries R.P."/>
            <person name="Hilden K."/>
            <person name="Makela M.R."/>
            <person name="Grigoriev I."/>
            <person name="Riley R."/>
        </authorList>
    </citation>
    <scope>NUCLEOTIDE SEQUENCE [LARGE SCALE GENOMIC DNA]</scope>
    <source>
        <strain evidence="2 3">FBCC195</strain>
    </source>
</reference>
<evidence type="ECO:0000259" key="1">
    <source>
        <dbReference type="Pfam" id="PF03190"/>
    </source>
</evidence>
<dbReference type="Proteomes" id="UP000186601">
    <property type="component" value="Unassembled WGS sequence"/>
</dbReference>
<dbReference type="EMBL" id="MLYV02000260">
    <property type="protein sequence ID" value="PSS29548.1"/>
    <property type="molecule type" value="Genomic_DNA"/>
</dbReference>
<dbReference type="STRING" id="98765.A0A2R6RHS2"/>
<dbReference type="PANTHER" id="PTHR42899:SF1">
    <property type="entry name" value="SPERMATOGENESIS-ASSOCIATED PROTEIN 20"/>
    <property type="match status" value="1"/>
</dbReference>
<dbReference type="InterPro" id="IPR004879">
    <property type="entry name" value="Ssp411-like_TRX"/>
</dbReference>
<dbReference type="AlphaFoldDB" id="A0A2R6RHS2"/>
<dbReference type="InterPro" id="IPR036249">
    <property type="entry name" value="Thioredoxin-like_sf"/>
</dbReference>
<feature type="domain" description="Spermatogenesis-associated protein 20-like TRX" evidence="1">
    <location>
        <begin position="11"/>
        <end position="165"/>
    </location>
</feature>
<proteinExistence type="predicted"/>
<comment type="caution">
    <text evidence="2">The sequence shown here is derived from an EMBL/GenBank/DDBJ whole genome shotgun (WGS) entry which is preliminary data.</text>
</comment>
<dbReference type="CDD" id="cd02955">
    <property type="entry name" value="SSP411"/>
    <property type="match status" value="1"/>
</dbReference>